<gene>
    <name evidence="1" type="ORF">IWX46DRAFT_649332</name>
</gene>
<evidence type="ECO:0000313" key="2">
    <source>
        <dbReference type="Proteomes" id="UP001365128"/>
    </source>
</evidence>
<evidence type="ECO:0000313" key="1">
    <source>
        <dbReference type="EMBL" id="KAK7546768.1"/>
    </source>
</evidence>
<sequence>MTSLTDSATYPFNDPSYIDGLGNGLHWQEELKGFSSLKPTRANYGPSSDMLILDLHDTGASEARYCNDAEIQELLDASNQPKVRFVLLELMPRLDHMGDTSQEAKYGMLYRNKIPNDDLERTTSLQLTYTTKNRLNITRDTLLKIWTKYRITPAAAGHFKGQSQHFGSRISFDDDGRVMGFDSWYAVQERAFMFLVFRDAGLTMTSVTHCDVKTGKSLVLLKHSCSNEQSLKFQTDVVARLKNMVKQRSTLRLVQDPFTLSLFQFEAAIRSYMLSAHFTNEIMCHIRHSIVYRSLETLEIVLWKEQDLFYRLVKKKPEPDDRGWLYVRITQEMDNLGSQIAYRRTQYAELAQQGLRTLDLKFCSLNSLAAGTMARHAVIESASMSTISVVTMLFLPGTFAAVWPSFPHVSLQTSSNLRRQFLEPTSSLHPNARASSGNTKIAFSERWWILPAAAVPLTLLDGRGGGAAGKPDCWG</sequence>
<keyword evidence="2" id="KW-1185">Reference proteome</keyword>
<proteinExistence type="predicted"/>
<accession>A0ABR1MG04</accession>
<comment type="caution">
    <text evidence="1">The sequence shown here is derived from an EMBL/GenBank/DDBJ whole genome shotgun (WGS) entry which is preliminary data.</text>
</comment>
<dbReference type="Proteomes" id="UP001365128">
    <property type="component" value="Unassembled WGS sequence"/>
</dbReference>
<name>A0ABR1MG04_9PEZI</name>
<organism evidence="1 2">
    <name type="scientific">Phyllosticta citricarpa</name>
    <dbReference type="NCBI Taxonomy" id="55181"/>
    <lineage>
        <taxon>Eukaryota</taxon>
        <taxon>Fungi</taxon>
        <taxon>Dikarya</taxon>
        <taxon>Ascomycota</taxon>
        <taxon>Pezizomycotina</taxon>
        <taxon>Dothideomycetes</taxon>
        <taxon>Dothideomycetes incertae sedis</taxon>
        <taxon>Botryosphaeriales</taxon>
        <taxon>Phyllostictaceae</taxon>
        <taxon>Phyllosticta</taxon>
    </lineage>
</organism>
<protein>
    <submittedName>
        <fullName evidence="1">Uncharacterized protein</fullName>
    </submittedName>
</protein>
<reference evidence="1 2" key="1">
    <citation type="submission" date="2024-04" db="EMBL/GenBank/DDBJ databases">
        <title>Phyllosticta paracitricarpa is synonymous to the EU quarantine fungus P. citricarpa based on phylogenomic analyses.</title>
        <authorList>
            <consortium name="Lawrence Berkeley National Laboratory"/>
            <person name="Van Ingen-Buijs V.A."/>
            <person name="Van Westerhoven A.C."/>
            <person name="Haridas S."/>
            <person name="Skiadas P."/>
            <person name="Martin F."/>
            <person name="Groenewald J.Z."/>
            <person name="Crous P.W."/>
            <person name="Seidl M.F."/>
        </authorList>
    </citation>
    <scope>NUCLEOTIDE SEQUENCE [LARGE SCALE GENOMIC DNA]</scope>
    <source>
        <strain evidence="1 2">CBS 122670</strain>
    </source>
</reference>
<dbReference type="EMBL" id="JBBPDW010000014">
    <property type="protein sequence ID" value="KAK7546768.1"/>
    <property type="molecule type" value="Genomic_DNA"/>
</dbReference>